<dbReference type="AlphaFoldDB" id="A0A0U3KGQ3"/>
<evidence type="ECO:0000313" key="2">
    <source>
        <dbReference type="EMBL" id="ALX04195.1"/>
    </source>
</evidence>
<reference evidence="2 3" key="1">
    <citation type="journal article" date="1991" name="Int. J. Syst. Bacteriol.">
        <title>Description of the erythromycin-producing bacterium Arthrobacter sp. strain NRRL B-3381 as Aeromicrobium erythreum gen. nov., sp. nov.</title>
        <authorList>
            <person name="Miller E.S."/>
            <person name="Woese C.R."/>
            <person name="Brenner S."/>
        </authorList>
    </citation>
    <scope>NUCLEOTIDE SEQUENCE [LARGE SCALE GENOMIC DNA]</scope>
    <source>
        <strain evidence="2 3">AR18</strain>
    </source>
</reference>
<protein>
    <recommendedName>
        <fullName evidence="4">DUF4333 domain-containing protein</fullName>
    </recommendedName>
</protein>
<dbReference type="KEGG" id="aer:AERYTH_05515"/>
<evidence type="ECO:0000313" key="3">
    <source>
        <dbReference type="Proteomes" id="UP000067689"/>
    </source>
</evidence>
<feature type="signal peptide" evidence="1">
    <location>
        <begin position="1"/>
        <end position="22"/>
    </location>
</feature>
<keyword evidence="1" id="KW-0732">Signal</keyword>
<sequence>MPHRPVPLPLLLTLLLPLAACSGGDTTADIEQMVRYDLWERLGPRGTEVSGIDASCEPLPSWVGVGDTMDCDARVHRRGGYESDVPVRVEFRVDGVFSVPLVDVG</sequence>
<evidence type="ECO:0008006" key="4">
    <source>
        <dbReference type="Google" id="ProtNLM"/>
    </source>
</evidence>
<gene>
    <name evidence="2" type="ORF">AERYTH_05515</name>
</gene>
<accession>A0A0U3KGQ3</accession>
<proteinExistence type="predicted"/>
<keyword evidence="3" id="KW-1185">Reference proteome</keyword>
<dbReference type="Proteomes" id="UP000067689">
    <property type="component" value="Chromosome"/>
</dbReference>
<name>A0A0U3KGQ3_9ACTN</name>
<dbReference type="OrthoDB" id="134475at2"/>
<dbReference type="RefSeq" id="WP_067855694.1">
    <property type="nucleotide sequence ID" value="NZ_CP011502.1"/>
</dbReference>
<evidence type="ECO:0000256" key="1">
    <source>
        <dbReference type="SAM" id="SignalP"/>
    </source>
</evidence>
<dbReference type="EMBL" id="CP011502">
    <property type="protein sequence ID" value="ALX04195.1"/>
    <property type="molecule type" value="Genomic_DNA"/>
</dbReference>
<feature type="chain" id="PRO_5038901366" description="DUF4333 domain-containing protein" evidence="1">
    <location>
        <begin position="23"/>
        <end position="105"/>
    </location>
</feature>
<organism evidence="2 3">
    <name type="scientific">Aeromicrobium erythreum</name>
    <dbReference type="NCBI Taxonomy" id="2041"/>
    <lineage>
        <taxon>Bacteria</taxon>
        <taxon>Bacillati</taxon>
        <taxon>Actinomycetota</taxon>
        <taxon>Actinomycetes</taxon>
        <taxon>Propionibacteriales</taxon>
        <taxon>Nocardioidaceae</taxon>
        <taxon>Aeromicrobium</taxon>
    </lineage>
</organism>
<dbReference type="PATRIC" id="fig|2041.4.peg.1147"/>